<keyword evidence="2" id="KW-1185">Reference proteome</keyword>
<dbReference type="Proteomes" id="UP000019140">
    <property type="component" value="Unassembled WGS sequence"/>
</dbReference>
<dbReference type="HOGENOM" id="CLU_165965_0_0_7"/>
<sequence length="120" mass="14093">MIEDSNTEISYSFRMSMDSDKYIDDFKILFSNHEIIIGKLFSDKSKPVVVLELDKNINLNILDEFMKNHKAEILSYDFFISMVTSYYEYIIDLPAYVIEGIRRFGGTVSFSYTFICMDED</sequence>
<name>W4M878_9BACT</name>
<accession>W4M878</accession>
<protein>
    <submittedName>
        <fullName evidence="1">Uncharacterized protein</fullName>
    </submittedName>
</protein>
<dbReference type="EMBL" id="AZHX01000858">
    <property type="protein sequence ID" value="ETX05822.1"/>
    <property type="molecule type" value="Genomic_DNA"/>
</dbReference>
<proteinExistence type="predicted"/>
<gene>
    <name evidence="1" type="ORF">ETSY2_20705</name>
</gene>
<reference evidence="1 2" key="1">
    <citation type="journal article" date="2014" name="Nature">
        <title>An environmental bacterial taxon with a large and distinct metabolic repertoire.</title>
        <authorList>
            <person name="Wilson M.C."/>
            <person name="Mori T."/>
            <person name="Ruckert C."/>
            <person name="Uria A.R."/>
            <person name="Helf M.J."/>
            <person name="Takada K."/>
            <person name="Gernert C."/>
            <person name="Steffens U.A."/>
            <person name="Heycke N."/>
            <person name="Schmitt S."/>
            <person name="Rinke C."/>
            <person name="Helfrich E.J."/>
            <person name="Brachmann A.O."/>
            <person name="Gurgui C."/>
            <person name="Wakimoto T."/>
            <person name="Kracht M."/>
            <person name="Crusemann M."/>
            <person name="Hentschel U."/>
            <person name="Abe I."/>
            <person name="Matsunaga S."/>
            <person name="Kalinowski J."/>
            <person name="Takeyama H."/>
            <person name="Piel J."/>
        </authorList>
    </citation>
    <scope>NUCLEOTIDE SEQUENCE [LARGE SCALE GENOMIC DNA]</scope>
    <source>
        <strain evidence="2">TSY2</strain>
    </source>
</reference>
<dbReference type="AlphaFoldDB" id="W4M878"/>
<comment type="caution">
    <text evidence="1">The sequence shown here is derived from an EMBL/GenBank/DDBJ whole genome shotgun (WGS) entry which is preliminary data.</text>
</comment>
<evidence type="ECO:0000313" key="2">
    <source>
        <dbReference type="Proteomes" id="UP000019140"/>
    </source>
</evidence>
<evidence type="ECO:0000313" key="1">
    <source>
        <dbReference type="EMBL" id="ETX05822.1"/>
    </source>
</evidence>
<organism evidence="1 2">
    <name type="scientific">Candidatus Entotheonella gemina</name>
    <dbReference type="NCBI Taxonomy" id="1429439"/>
    <lineage>
        <taxon>Bacteria</taxon>
        <taxon>Pseudomonadati</taxon>
        <taxon>Nitrospinota/Tectimicrobiota group</taxon>
        <taxon>Candidatus Tectimicrobiota</taxon>
        <taxon>Candidatus Entotheonellia</taxon>
        <taxon>Candidatus Entotheonellales</taxon>
        <taxon>Candidatus Entotheonellaceae</taxon>
        <taxon>Candidatus Entotheonella</taxon>
    </lineage>
</organism>